<organism evidence="1 2">
    <name type="scientific">Hyphomonas hirschiana VP5</name>
    <dbReference type="NCBI Taxonomy" id="1280951"/>
    <lineage>
        <taxon>Bacteria</taxon>
        <taxon>Pseudomonadati</taxon>
        <taxon>Pseudomonadota</taxon>
        <taxon>Alphaproteobacteria</taxon>
        <taxon>Hyphomonadales</taxon>
        <taxon>Hyphomonadaceae</taxon>
        <taxon>Hyphomonas</taxon>
    </lineage>
</organism>
<protein>
    <recommendedName>
        <fullName evidence="3">YbjN domain-containing protein</fullName>
    </recommendedName>
</protein>
<sequence length="167" mass="18497">MSLELSRSDLLAIDPLDVVEDVLEAAGWPAERDEEGTLQVVAETRWGDMGALFAHRPEPAAVHFSMTLDVKPQDGKRALINELVILANERLWIGHFDFWADDGVIVFRYTFPLEGREELTEGEVSAVLAASISAADRFIPAFNFLVWAGKSPRDAIDAVMFETHGEA</sequence>
<dbReference type="InterPro" id="IPR019660">
    <property type="entry name" value="Put_sensory_transdc_reg_YbjN"/>
</dbReference>
<keyword evidence="2" id="KW-1185">Reference proteome</keyword>
<dbReference type="CDD" id="cd17033">
    <property type="entry name" value="DR1245-like"/>
    <property type="match status" value="1"/>
</dbReference>
<evidence type="ECO:0000313" key="1">
    <source>
        <dbReference type="EMBL" id="KCZ95662.1"/>
    </source>
</evidence>
<dbReference type="Proteomes" id="UP000025061">
    <property type="component" value="Unassembled WGS sequence"/>
</dbReference>
<accession>A0A059FYY1</accession>
<dbReference type="EMBL" id="ARYI01000002">
    <property type="protein sequence ID" value="KCZ95662.1"/>
    <property type="molecule type" value="Genomic_DNA"/>
</dbReference>
<gene>
    <name evidence="1" type="ORF">HHI_02787</name>
</gene>
<dbReference type="AlphaFoldDB" id="A0A059FYY1"/>
<dbReference type="RefSeq" id="WP_011646403.1">
    <property type="nucleotide sequence ID" value="NZ_ARYI01000002.1"/>
</dbReference>
<dbReference type="PATRIC" id="fig|1280951.3.peg.563"/>
<proteinExistence type="predicted"/>
<dbReference type="OrthoDB" id="9792176at2"/>
<reference evidence="1 2" key="1">
    <citation type="submission" date="2013-04" db="EMBL/GenBank/DDBJ databases">
        <title>Hyphomonas hirschiana VP5 Genome Sequencing.</title>
        <authorList>
            <person name="Lai Q."/>
            <person name="Shao Z."/>
        </authorList>
    </citation>
    <scope>NUCLEOTIDE SEQUENCE [LARGE SCALE GENOMIC DNA]</scope>
    <source>
        <strain evidence="1 2">VP5</strain>
    </source>
</reference>
<dbReference type="Pfam" id="PF10722">
    <property type="entry name" value="YbjN"/>
    <property type="match status" value="1"/>
</dbReference>
<name>A0A059FYY1_9PROT</name>
<comment type="caution">
    <text evidence="1">The sequence shown here is derived from an EMBL/GenBank/DDBJ whole genome shotgun (WGS) entry which is preliminary data.</text>
</comment>
<evidence type="ECO:0000313" key="2">
    <source>
        <dbReference type="Proteomes" id="UP000025061"/>
    </source>
</evidence>
<evidence type="ECO:0008006" key="3">
    <source>
        <dbReference type="Google" id="ProtNLM"/>
    </source>
</evidence>